<evidence type="ECO:0000313" key="1">
    <source>
        <dbReference type="EMBL" id="GCE27111.1"/>
    </source>
</evidence>
<keyword evidence="2" id="KW-1185">Reference proteome</keyword>
<gene>
    <name evidence="1" type="ORF">KDA_25950</name>
</gene>
<sequence>MIREGTLVTKEPGLHTIFQGEEHNYVRCVIADLVDPERHFECRVLDETDIAIGIGEHIKLEVLKVVTERHSGVVRFDCHLIHTE</sequence>
<accession>A0A402B6X0</accession>
<dbReference type="Proteomes" id="UP000287171">
    <property type="component" value="Unassembled WGS sequence"/>
</dbReference>
<protein>
    <recommendedName>
        <fullName evidence="3">TRAM domain-containing protein</fullName>
    </recommendedName>
</protein>
<dbReference type="EMBL" id="BIFT01000001">
    <property type="protein sequence ID" value="GCE27111.1"/>
    <property type="molecule type" value="Genomic_DNA"/>
</dbReference>
<comment type="caution">
    <text evidence="1">The sequence shown here is derived from an EMBL/GenBank/DDBJ whole genome shotgun (WGS) entry which is preliminary data.</text>
</comment>
<reference evidence="2" key="1">
    <citation type="submission" date="2018-12" db="EMBL/GenBank/DDBJ databases">
        <title>Tengunoibacter tsumagoiensis gen. nov., sp. nov., Dictyobacter kobayashii sp. nov., D. alpinus sp. nov., and D. joshuensis sp. nov. and description of Dictyobacteraceae fam. nov. within the order Ktedonobacterales isolated from Tengu-no-mugimeshi.</title>
        <authorList>
            <person name="Wang C.M."/>
            <person name="Zheng Y."/>
            <person name="Sakai Y."/>
            <person name="Toyoda A."/>
            <person name="Minakuchi Y."/>
            <person name="Abe K."/>
            <person name="Yokota A."/>
            <person name="Yabe S."/>
        </authorList>
    </citation>
    <scope>NUCLEOTIDE SEQUENCE [LARGE SCALE GENOMIC DNA]</scope>
    <source>
        <strain evidence="2">Uno16</strain>
    </source>
</reference>
<evidence type="ECO:0008006" key="3">
    <source>
        <dbReference type="Google" id="ProtNLM"/>
    </source>
</evidence>
<proteinExistence type="predicted"/>
<organism evidence="1 2">
    <name type="scientific">Dictyobacter alpinus</name>
    <dbReference type="NCBI Taxonomy" id="2014873"/>
    <lineage>
        <taxon>Bacteria</taxon>
        <taxon>Bacillati</taxon>
        <taxon>Chloroflexota</taxon>
        <taxon>Ktedonobacteria</taxon>
        <taxon>Ktedonobacterales</taxon>
        <taxon>Dictyobacteraceae</taxon>
        <taxon>Dictyobacter</taxon>
    </lineage>
</organism>
<dbReference type="OrthoDB" id="162233at2"/>
<evidence type="ECO:0000313" key="2">
    <source>
        <dbReference type="Proteomes" id="UP000287171"/>
    </source>
</evidence>
<dbReference type="RefSeq" id="WP_126627492.1">
    <property type="nucleotide sequence ID" value="NZ_BIFT01000001.1"/>
</dbReference>
<dbReference type="AlphaFoldDB" id="A0A402B6X0"/>
<name>A0A402B6X0_9CHLR</name>